<accession>A0A2S6Z0M6</accession>
<proteinExistence type="predicted"/>
<evidence type="ECO:0000313" key="3">
    <source>
        <dbReference type="Proteomes" id="UP000238270"/>
    </source>
</evidence>
<protein>
    <submittedName>
        <fullName evidence="2">Uncharacterized protein</fullName>
    </submittedName>
</protein>
<name>A0A2S6Z0M6_9XANT</name>
<evidence type="ECO:0000313" key="2">
    <source>
        <dbReference type="EMBL" id="PPT74093.1"/>
    </source>
</evidence>
<comment type="caution">
    <text evidence="2">The sequence shown here is derived from an EMBL/GenBank/DDBJ whole genome shotgun (WGS) entry which is preliminary data.</text>
</comment>
<dbReference type="EMBL" id="MIGV01000030">
    <property type="protein sequence ID" value="PPT74093.1"/>
    <property type="molecule type" value="Genomic_DNA"/>
</dbReference>
<dbReference type="Proteomes" id="UP000238270">
    <property type="component" value="Unassembled WGS sequence"/>
</dbReference>
<feature type="region of interest" description="Disordered" evidence="1">
    <location>
        <begin position="1"/>
        <end position="54"/>
    </location>
</feature>
<sequence>MSRLTTRHIATTCLDASRRTLSPTPAPRPGPRLRRGRTNARAPVARKPCLGAPVGEGLRLHRADAS</sequence>
<gene>
    <name evidence="2" type="ORF">XaplCFBP3122_17825</name>
</gene>
<dbReference type="AlphaFoldDB" id="A0A2S6Z0M6"/>
<organism evidence="2 3">
    <name type="scientific">Xanthomonas arboricola pv. populi</name>
    <dbReference type="NCBI Taxonomy" id="487823"/>
    <lineage>
        <taxon>Bacteria</taxon>
        <taxon>Pseudomonadati</taxon>
        <taxon>Pseudomonadota</taxon>
        <taxon>Gammaproteobacteria</taxon>
        <taxon>Lysobacterales</taxon>
        <taxon>Lysobacteraceae</taxon>
        <taxon>Xanthomonas</taxon>
    </lineage>
</organism>
<evidence type="ECO:0000256" key="1">
    <source>
        <dbReference type="SAM" id="MobiDB-lite"/>
    </source>
</evidence>
<reference evidence="2 3" key="1">
    <citation type="submission" date="2016-08" db="EMBL/GenBank/DDBJ databases">
        <title>Evolution of the type three secretion system and type three effector repertoires in Xanthomonas.</title>
        <authorList>
            <person name="Merda D."/>
            <person name="Briand M."/>
            <person name="Bosis E."/>
            <person name="Rousseau C."/>
            <person name="Portier P."/>
            <person name="Jacques M.-A."/>
            <person name="Fischer-Le Saux M."/>
        </authorList>
    </citation>
    <scope>NUCLEOTIDE SEQUENCE [LARGE SCALE GENOMIC DNA]</scope>
    <source>
        <strain evidence="2 3">CFBP 3122</strain>
    </source>
</reference>